<organism evidence="1 2">
    <name type="scientific">Sulfurihydrogenibium yellowstonense SS-5</name>
    <dbReference type="NCBI Taxonomy" id="432331"/>
    <lineage>
        <taxon>Bacteria</taxon>
        <taxon>Pseudomonadati</taxon>
        <taxon>Aquificota</taxon>
        <taxon>Aquificia</taxon>
        <taxon>Aquificales</taxon>
        <taxon>Hydrogenothermaceae</taxon>
        <taxon>Sulfurihydrogenibium</taxon>
    </lineage>
</organism>
<evidence type="ECO:0000313" key="1">
    <source>
        <dbReference type="EMBL" id="EEP60752.1"/>
    </source>
</evidence>
<keyword evidence="2" id="KW-1185">Reference proteome</keyword>
<protein>
    <submittedName>
        <fullName evidence="1">Uncharacterized protein</fullName>
    </submittedName>
</protein>
<dbReference type="EMBL" id="ABZS01000056">
    <property type="protein sequence ID" value="EEP60752.1"/>
    <property type="molecule type" value="Genomic_DNA"/>
</dbReference>
<dbReference type="AlphaFoldDB" id="C4FJJ0"/>
<proteinExistence type="predicted"/>
<gene>
    <name evidence="1" type="ORF">SULYE_0737</name>
</gene>
<name>C4FJJ0_9AQUI</name>
<dbReference type="Proteomes" id="UP000005540">
    <property type="component" value="Unassembled WGS sequence"/>
</dbReference>
<evidence type="ECO:0000313" key="2">
    <source>
        <dbReference type="Proteomes" id="UP000005540"/>
    </source>
</evidence>
<accession>C4FJJ0</accession>
<sequence>MVNKIMIELSNPHGSDVTIVDFSDISDSLFLSNPHGSDVTNVGI</sequence>
<comment type="caution">
    <text evidence="1">The sequence shown here is derived from an EMBL/GenBank/DDBJ whole genome shotgun (WGS) entry which is preliminary data.</text>
</comment>
<reference evidence="1 2" key="1">
    <citation type="submission" date="2009-04" db="EMBL/GenBank/DDBJ databases">
        <authorList>
            <person name="Reysenbach A.-L."/>
            <person name="Heidelberg J.F."/>
            <person name="Nelson W.C."/>
        </authorList>
    </citation>
    <scope>NUCLEOTIDE SEQUENCE [LARGE SCALE GENOMIC DNA]</scope>
    <source>
        <strain evidence="1 2">SS-5</strain>
    </source>
</reference>